<dbReference type="Proteomes" id="UP000244073">
    <property type="component" value="Unassembled WGS sequence"/>
</dbReference>
<gene>
    <name evidence="2" type="ORF">P175DRAFT_0557037</name>
</gene>
<evidence type="ECO:0000313" key="2">
    <source>
        <dbReference type="EMBL" id="PTU22105.1"/>
    </source>
</evidence>
<comment type="caution">
    <text evidence="2">The sequence shown here is derived from an EMBL/GenBank/DDBJ whole genome shotgun (WGS) entry which is preliminary data.</text>
</comment>
<reference evidence="2 3" key="1">
    <citation type="journal article" date="2018" name="Proc. Natl. Acad. Sci. U.S.A.">
        <title>Linking secondary metabolites to gene clusters through genome sequencing of six diverse Aspergillus species.</title>
        <authorList>
            <person name="Kaerboelling I."/>
            <person name="Vesth T.C."/>
            <person name="Frisvad J.C."/>
            <person name="Nybo J.L."/>
            <person name="Theobald S."/>
            <person name="Kuo A."/>
            <person name="Bowyer P."/>
            <person name="Matsuda Y."/>
            <person name="Mondo S."/>
            <person name="Lyhne E.K."/>
            <person name="Kogle M.E."/>
            <person name="Clum A."/>
            <person name="Lipzen A."/>
            <person name="Salamov A."/>
            <person name="Ngan C.Y."/>
            <person name="Daum C."/>
            <person name="Chiniquy J."/>
            <person name="Barry K."/>
            <person name="LaButti K."/>
            <person name="Haridas S."/>
            <person name="Simmons B.A."/>
            <person name="Magnuson J.K."/>
            <person name="Mortensen U.H."/>
            <person name="Larsen T.O."/>
            <person name="Grigoriev I.V."/>
            <person name="Baker S.E."/>
            <person name="Andersen M.R."/>
        </authorList>
    </citation>
    <scope>NUCLEOTIDE SEQUENCE [LARGE SCALE GENOMIC DNA]</scope>
    <source>
        <strain evidence="2 3">IBT 24754</strain>
    </source>
</reference>
<organism evidence="2 3">
    <name type="scientific">Aspergillus ochraceoroseus IBT 24754</name>
    <dbReference type="NCBI Taxonomy" id="1392256"/>
    <lineage>
        <taxon>Eukaryota</taxon>
        <taxon>Fungi</taxon>
        <taxon>Dikarya</taxon>
        <taxon>Ascomycota</taxon>
        <taxon>Pezizomycotina</taxon>
        <taxon>Eurotiomycetes</taxon>
        <taxon>Eurotiomycetidae</taxon>
        <taxon>Eurotiales</taxon>
        <taxon>Aspergillaceae</taxon>
        <taxon>Aspergillus</taxon>
        <taxon>Aspergillus subgen. Nidulantes</taxon>
    </lineage>
</organism>
<feature type="region of interest" description="Disordered" evidence="1">
    <location>
        <begin position="46"/>
        <end position="155"/>
    </location>
</feature>
<dbReference type="RefSeq" id="XP_040753497.1">
    <property type="nucleotide sequence ID" value="XM_040900736.1"/>
</dbReference>
<accession>A0A2T5M0P6</accession>
<dbReference type="OrthoDB" id="7873042at2759"/>
<feature type="compositionally biased region" description="Basic residues" evidence="1">
    <location>
        <begin position="77"/>
        <end position="88"/>
    </location>
</feature>
<protein>
    <recommendedName>
        <fullName evidence="4">EF-hand domain-containing protein</fullName>
    </recommendedName>
</protein>
<evidence type="ECO:0008006" key="4">
    <source>
        <dbReference type="Google" id="ProtNLM"/>
    </source>
</evidence>
<dbReference type="EMBL" id="MSFN02000003">
    <property type="protein sequence ID" value="PTU22105.1"/>
    <property type="molecule type" value="Genomic_DNA"/>
</dbReference>
<sequence>MSLYKCVSCNEFIQATKARLLCASCAPPMTLCANCYVVQNYPPQHQDGSSHSLSLYKHSGFLPTPPPPPPRTQSVRYTHRSSPSRRRPVSAAYSEVPPRKPPRPTQPETTREPESNEGVPIIPVSSKPVLQDPQQQGTEQYSQPQHQPTGWTSLFNEDMTPTPCFVRLIEELFHRLDPPRTGFISPEAYSEYLDACGAPPNHNIWKLSRAKTPHHGYDIADRELTDHFTSYCIEFSLRPRTPPATPTNSPLNPLSYFPPAQRETMSQFMPPQTAFSLSGNQKPMLSLRGWTDLTVLGVLLNPSAAWGQLNRAMKAYHLPIWAECGDIPRGMLPLAPYQPEVDRVRILLEGAKLNAEREIDAVHARLKIEKQGREHALDLLDDRVWVYR</sequence>
<name>A0A2T5M0P6_9EURO</name>
<feature type="compositionally biased region" description="Polar residues" evidence="1">
    <location>
        <begin position="132"/>
        <end position="155"/>
    </location>
</feature>
<dbReference type="AlphaFoldDB" id="A0A2T5M0P6"/>
<evidence type="ECO:0000313" key="3">
    <source>
        <dbReference type="Proteomes" id="UP000244073"/>
    </source>
</evidence>
<proteinExistence type="predicted"/>
<evidence type="ECO:0000256" key="1">
    <source>
        <dbReference type="SAM" id="MobiDB-lite"/>
    </source>
</evidence>
<dbReference type="VEuPathDB" id="FungiDB:P175DRAFT_0557037"/>
<dbReference type="GeneID" id="63817620"/>